<feature type="compositionally biased region" description="Polar residues" evidence="8">
    <location>
        <begin position="303"/>
        <end position="314"/>
    </location>
</feature>
<dbReference type="SUPFAM" id="SSF55068">
    <property type="entry name" value="Peptide methionine sulfoxide reductase"/>
    <property type="match status" value="1"/>
</dbReference>
<reference evidence="10" key="1">
    <citation type="submission" date="2021-01" db="EMBL/GenBank/DDBJ databases">
        <authorList>
            <person name="Corre E."/>
            <person name="Pelletier E."/>
            <person name="Niang G."/>
            <person name="Scheremetjew M."/>
            <person name="Finn R."/>
            <person name="Kale V."/>
            <person name="Holt S."/>
            <person name="Cochrane G."/>
            <person name="Meng A."/>
            <person name="Brown T."/>
            <person name="Cohen L."/>
        </authorList>
    </citation>
    <scope>NUCLEOTIDE SEQUENCE</scope>
    <source>
        <strain evidence="10">CCMP826</strain>
    </source>
</reference>
<evidence type="ECO:0000313" key="10">
    <source>
        <dbReference type="EMBL" id="CAD9511031.1"/>
    </source>
</evidence>
<gene>
    <name evidence="10" type="ORF">HTAM1171_LOCUS10148</name>
</gene>
<organism evidence="10">
    <name type="scientific">Helicotheca tamesis</name>
    <dbReference type="NCBI Taxonomy" id="374047"/>
    <lineage>
        <taxon>Eukaryota</taxon>
        <taxon>Sar</taxon>
        <taxon>Stramenopiles</taxon>
        <taxon>Ochrophyta</taxon>
        <taxon>Bacillariophyta</taxon>
        <taxon>Mediophyceae</taxon>
        <taxon>Lithodesmiophycidae</taxon>
        <taxon>Lithodesmiales</taxon>
        <taxon>Lithodesmiaceae</taxon>
        <taxon>Helicotheca</taxon>
    </lineage>
</organism>
<sequence length="314" mass="34679">MKCVKRGASVASFLWVSSKIVENVNAFPISYSRKVSQSNPLWRDYSSASVPKQCQNKNDPLYISKYTFSNFYPYFKTTRIRSSQTHLHMNWFKDLTTSLFLDGGAYDAGVDYSQLNHPGPELASAALSGQVLTHSIRDASLDIATFAGGCFWGLELAYQRQHGVVHTVVGYTGGIKKEPSYDAVSTGSTGHKEAVVVYYDPNETSYEDLVKVFLDRVDVTTVGGQGKDIGSQYCTAIYYHTEDQKVVAQRKLGEISESLSSTSSKGEAIATELSAAQIFWPAEKYHQQYLERGGRTGAPQSAEKGNTDTIRCYG</sequence>
<dbReference type="AlphaFoldDB" id="A0A7S2I7X1"/>
<dbReference type="NCBIfam" id="TIGR00401">
    <property type="entry name" value="msrA"/>
    <property type="match status" value="1"/>
</dbReference>
<evidence type="ECO:0000259" key="9">
    <source>
        <dbReference type="Pfam" id="PF01625"/>
    </source>
</evidence>
<dbReference type="PANTHER" id="PTHR42799">
    <property type="entry name" value="MITOCHONDRIAL PEPTIDE METHIONINE SULFOXIDE REDUCTASE"/>
    <property type="match status" value="1"/>
</dbReference>
<comment type="catalytic activity">
    <reaction evidence="7">
        <text>[thioredoxin]-disulfide + L-methionine + H2O = L-methionine (S)-S-oxide + [thioredoxin]-dithiol</text>
        <dbReference type="Rhea" id="RHEA:19993"/>
        <dbReference type="Rhea" id="RHEA-COMP:10698"/>
        <dbReference type="Rhea" id="RHEA-COMP:10700"/>
        <dbReference type="ChEBI" id="CHEBI:15377"/>
        <dbReference type="ChEBI" id="CHEBI:29950"/>
        <dbReference type="ChEBI" id="CHEBI:50058"/>
        <dbReference type="ChEBI" id="CHEBI:57844"/>
        <dbReference type="ChEBI" id="CHEBI:58772"/>
        <dbReference type="EC" id="1.8.4.11"/>
    </reaction>
</comment>
<dbReference type="EMBL" id="HBGV01016535">
    <property type="protein sequence ID" value="CAD9511031.1"/>
    <property type="molecule type" value="Transcribed_RNA"/>
</dbReference>
<feature type="region of interest" description="Disordered" evidence="8">
    <location>
        <begin position="293"/>
        <end position="314"/>
    </location>
</feature>
<name>A0A7S2I7X1_9STRA</name>
<evidence type="ECO:0000256" key="3">
    <source>
        <dbReference type="ARBA" id="ARBA00023002"/>
    </source>
</evidence>
<evidence type="ECO:0000256" key="5">
    <source>
        <dbReference type="ARBA" id="ARBA00030643"/>
    </source>
</evidence>
<evidence type="ECO:0000256" key="8">
    <source>
        <dbReference type="SAM" id="MobiDB-lite"/>
    </source>
</evidence>
<evidence type="ECO:0000256" key="2">
    <source>
        <dbReference type="ARBA" id="ARBA00012502"/>
    </source>
</evidence>
<proteinExistence type="inferred from homology"/>
<dbReference type="HAMAP" id="MF_01401">
    <property type="entry name" value="MsrA"/>
    <property type="match status" value="1"/>
</dbReference>
<protein>
    <recommendedName>
        <fullName evidence="2">peptide-methionine (S)-S-oxide reductase</fullName>
        <ecNumber evidence="2">1.8.4.11</ecNumber>
    </recommendedName>
    <alternativeName>
        <fullName evidence="5">Peptide-methionine (S)-S-oxide reductase</fullName>
    </alternativeName>
    <alternativeName>
        <fullName evidence="4">Protein-methionine-S-oxide reductase</fullName>
    </alternativeName>
</protein>
<evidence type="ECO:0000256" key="7">
    <source>
        <dbReference type="ARBA" id="ARBA00048782"/>
    </source>
</evidence>
<dbReference type="InterPro" id="IPR050162">
    <property type="entry name" value="MsrA_MetSO_reductase"/>
</dbReference>
<comment type="similarity">
    <text evidence="1">Belongs to the MsrA Met sulfoxide reductase family.</text>
</comment>
<dbReference type="EC" id="1.8.4.11" evidence="2"/>
<comment type="catalytic activity">
    <reaction evidence="6">
        <text>L-methionyl-[protein] + [thioredoxin]-disulfide + H2O = L-methionyl-(S)-S-oxide-[protein] + [thioredoxin]-dithiol</text>
        <dbReference type="Rhea" id="RHEA:14217"/>
        <dbReference type="Rhea" id="RHEA-COMP:10698"/>
        <dbReference type="Rhea" id="RHEA-COMP:10700"/>
        <dbReference type="Rhea" id="RHEA-COMP:12313"/>
        <dbReference type="Rhea" id="RHEA-COMP:12315"/>
        <dbReference type="ChEBI" id="CHEBI:15377"/>
        <dbReference type="ChEBI" id="CHEBI:16044"/>
        <dbReference type="ChEBI" id="CHEBI:29950"/>
        <dbReference type="ChEBI" id="CHEBI:44120"/>
        <dbReference type="ChEBI" id="CHEBI:50058"/>
        <dbReference type="EC" id="1.8.4.11"/>
    </reaction>
</comment>
<evidence type="ECO:0000256" key="6">
    <source>
        <dbReference type="ARBA" id="ARBA00047806"/>
    </source>
</evidence>
<dbReference type="GO" id="GO:0008113">
    <property type="term" value="F:peptide-methionine (S)-S-oxide reductase activity"/>
    <property type="evidence" value="ECO:0007669"/>
    <property type="project" value="UniProtKB-EC"/>
</dbReference>
<dbReference type="GO" id="GO:0034599">
    <property type="term" value="P:cellular response to oxidative stress"/>
    <property type="evidence" value="ECO:0007669"/>
    <property type="project" value="TreeGrafter"/>
</dbReference>
<feature type="domain" description="Peptide methionine sulphoxide reductase MsrA" evidence="9">
    <location>
        <begin position="144"/>
        <end position="292"/>
    </location>
</feature>
<dbReference type="InterPro" id="IPR002569">
    <property type="entry name" value="Met_Sox_Rdtase_MsrA_dom"/>
</dbReference>
<dbReference type="Pfam" id="PF01625">
    <property type="entry name" value="PMSR"/>
    <property type="match status" value="1"/>
</dbReference>
<evidence type="ECO:0000256" key="4">
    <source>
        <dbReference type="ARBA" id="ARBA00030273"/>
    </source>
</evidence>
<accession>A0A7S2I7X1</accession>
<keyword evidence="3" id="KW-0560">Oxidoreductase</keyword>
<dbReference type="PANTHER" id="PTHR42799:SF2">
    <property type="entry name" value="MITOCHONDRIAL PEPTIDE METHIONINE SULFOXIDE REDUCTASE"/>
    <property type="match status" value="1"/>
</dbReference>
<dbReference type="GO" id="GO:0005737">
    <property type="term" value="C:cytoplasm"/>
    <property type="evidence" value="ECO:0007669"/>
    <property type="project" value="TreeGrafter"/>
</dbReference>
<dbReference type="InterPro" id="IPR036509">
    <property type="entry name" value="Met_Sox_Rdtase_MsrA_sf"/>
</dbReference>
<evidence type="ECO:0000256" key="1">
    <source>
        <dbReference type="ARBA" id="ARBA00005591"/>
    </source>
</evidence>
<dbReference type="Gene3D" id="3.30.1060.10">
    <property type="entry name" value="Peptide methionine sulphoxide reductase MsrA"/>
    <property type="match status" value="1"/>
</dbReference>